<keyword evidence="1" id="KW-0472">Membrane</keyword>
<accession>A0ABY6LNC3</accession>
<organism evidence="2 3">
    <name type="scientific">Cordylochernes scorpioides</name>
    <dbReference type="NCBI Taxonomy" id="51811"/>
    <lineage>
        <taxon>Eukaryota</taxon>
        <taxon>Metazoa</taxon>
        <taxon>Ecdysozoa</taxon>
        <taxon>Arthropoda</taxon>
        <taxon>Chelicerata</taxon>
        <taxon>Arachnida</taxon>
        <taxon>Pseudoscorpiones</taxon>
        <taxon>Cheliferoidea</taxon>
        <taxon>Chernetidae</taxon>
        <taxon>Cordylochernes</taxon>
    </lineage>
</organism>
<keyword evidence="1" id="KW-0812">Transmembrane</keyword>
<feature type="transmembrane region" description="Helical" evidence="1">
    <location>
        <begin position="28"/>
        <end position="47"/>
    </location>
</feature>
<proteinExistence type="predicted"/>
<gene>
    <name evidence="2" type="ORF">LAZ67_22000670</name>
</gene>
<evidence type="ECO:0000313" key="3">
    <source>
        <dbReference type="Proteomes" id="UP001235939"/>
    </source>
</evidence>
<evidence type="ECO:0000313" key="2">
    <source>
        <dbReference type="EMBL" id="UYV82720.1"/>
    </source>
</evidence>
<dbReference type="EMBL" id="CP092884">
    <property type="protein sequence ID" value="UYV82720.1"/>
    <property type="molecule type" value="Genomic_DNA"/>
</dbReference>
<sequence>MLPYISTICKYTKIGNIFLFFFADPRLGLIYMVLCTLHLIFLPEPVYQGPDSILYFRDTTLELVGDIFVWLLLPGGATAGHQSQLAGGLLCPLEPCLCQLCPRLCPDLLQVCTLPYLL</sequence>
<keyword evidence="3" id="KW-1185">Reference proteome</keyword>
<reference evidence="2 3" key="1">
    <citation type="submission" date="2022-03" db="EMBL/GenBank/DDBJ databases">
        <title>A chromosomal length assembly of Cordylochernes scorpioides.</title>
        <authorList>
            <person name="Zeh D."/>
            <person name="Zeh J."/>
        </authorList>
    </citation>
    <scope>NUCLEOTIDE SEQUENCE [LARGE SCALE GENOMIC DNA]</scope>
    <source>
        <strain evidence="2">IN4F17</strain>
        <tissue evidence="2">Whole Body</tissue>
    </source>
</reference>
<name>A0ABY6LNC3_9ARAC</name>
<dbReference type="Proteomes" id="UP001235939">
    <property type="component" value="Chromosome 22"/>
</dbReference>
<keyword evidence="1" id="KW-1133">Transmembrane helix</keyword>
<protein>
    <submittedName>
        <fullName evidence="2">TMX2</fullName>
    </submittedName>
</protein>
<evidence type="ECO:0000256" key="1">
    <source>
        <dbReference type="SAM" id="Phobius"/>
    </source>
</evidence>